<reference evidence="3 5" key="1">
    <citation type="journal article" date="2019" name="Sci. Rep.">
        <title>Orb-weaving spider Araneus ventricosus genome elucidates the spidroin gene catalogue.</title>
        <authorList>
            <person name="Kono N."/>
            <person name="Nakamura H."/>
            <person name="Ohtoshi R."/>
            <person name="Moran D.A.P."/>
            <person name="Shinohara A."/>
            <person name="Yoshida Y."/>
            <person name="Fujiwara M."/>
            <person name="Mori M."/>
            <person name="Tomita M."/>
            <person name="Arakawa K."/>
        </authorList>
    </citation>
    <scope>NUCLEOTIDE SEQUENCE [LARGE SCALE GENOMIC DNA]</scope>
</reference>
<organism evidence="3 5">
    <name type="scientific">Araneus ventricosus</name>
    <name type="common">Orbweaver spider</name>
    <name type="synonym">Epeira ventricosa</name>
    <dbReference type="NCBI Taxonomy" id="182803"/>
    <lineage>
        <taxon>Eukaryota</taxon>
        <taxon>Metazoa</taxon>
        <taxon>Ecdysozoa</taxon>
        <taxon>Arthropoda</taxon>
        <taxon>Chelicerata</taxon>
        <taxon>Arachnida</taxon>
        <taxon>Araneae</taxon>
        <taxon>Araneomorphae</taxon>
        <taxon>Entelegynae</taxon>
        <taxon>Araneoidea</taxon>
        <taxon>Araneidae</taxon>
        <taxon>Araneus</taxon>
    </lineage>
</organism>
<keyword evidence="5" id="KW-1185">Reference proteome</keyword>
<name>A0A4Y2VQA2_ARAVE</name>
<evidence type="ECO:0000313" key="2">
    <source>
        <dbReference type="EMBL" id="GBO25981.1"/>
    </source>
</evidence>
<sequence length="91" mass="10559">MVPRGFNQRPLHIPKLIVWCDIGASEILDPIFFEEETVQITADLALQLKKVKTIERDFRDEEATIGMYGFNKIRYCSYGKSFRELCSNCNP</sequence>
<evidence type="ECO:0000313" key="5">
    <source>
        <dbReference type="Proteomes" id="UP000499080"/>
    </source>
</evidence>
<proteinExistence type="predicted"/>
<dbReference type="EMBL" id="BGPR01049449">
    <property type="protein sequence ID" value="GBO26441.1"/>
    <property type="molecule type" value="Genomic_DNA"/>
</dbReference>
<gene>
    <name evidence="2" type="ORF">AVEN_170411_1</name>
    <name evidence="3" type="ORF">AVEN_183895_1</name>
    <name evidence="1" type="ORF">AVEN_246909_1</name>
    <name evidence="4" type="ORF">AVEN_272903_1</name>
</gene>
<accession>A0A4Y2VQA2</accession>
<evidence type="ECO:0000313" key="1">
    <source>
        <dbReference type="EMBL" id="GBO25980.1"/>
    </source>
</evidence>
<protein>
    <submittedName>
        <fullName evidence="3">Uncharacterized protein</fullName>
    </submittedName>
</protein>
<evidence type="ECO:0000313" key="4">
    <source>
        <dbReference type="EMBL" id="GBO26441.1"/>
    </source>
</evidence>
<dbReference type="Proteomes" id="UP000499080">
    <property type="component" value="Unassembled WGS sequence"/>
</dbReference>
<evidence type="ECO:0000313" key="3">
    <source>
        <dbReference type="EMBL" id="GBO26314.1"/>
    </source>
</evidence>
<dbReference type="EMBL" id="BGPR01048985">
    <property type="protein sequence ID" value="GBO25981.1"/>
    <property type="molecule type" value="Genomic_DNA"/>
</dbReference>
<dbReference type="EMBL" id="BGPR01048984">
    <property type="protein sequence ID" value="GBO25980.1"/>
    <property type="molecule type" value="Genomic_DNA"/>
</dbReference>
<dbReference type="AlphaFoldDB" id="A0A4Y2VQA2"/>
<dbReference type="EMBL" id="BGPR01049327">
    <property type="protein sequence ID" value="GBO26314.1"/>
    <property type="molecule type" value="Genomic_DNA"/>
</dbReference>
<comment type="caution">
    <text evidence="3">The sequence shown here is derived from an EMBL/GenBank/DDBJ whole genome shotgun (WGS) entry which is preliminary data.</text>
</comment>